<evidence type="ECO:0000313" key="1">
    <source>
        <dbReference type="EMBL" id="TFK99241.1"/>
    </source>
</evidence>
<dbReference type="OrthoDB" id="3252362at2759"/>
<proteinExistence type="predicted"/>
<accession>A0A5C3QBX2</accession>
<evidence type="ECO:0000313" key="2">
    <source>
        <dbReference type="Proteomes" id="UP000305067"/>
    </source>
</evidence>
<organism evidence="1 2">
    <name type="scientific">Pterulicium gracile</name>
    <dbReference type="NCBI Taxonomy" id="1884261"/>
    <lineage>
        <taxon>Eukaryota</taxon>
        <taxon>Fungi</taxon>
        <taxon>Dikarya</taxon>
        <taxon>Basidiomycota</taxon>
        <taxon>Agaricomycotina</taxon>
        <taxon>Agaricomycetes</taxon>
        <taxon>Agaricomycetidae</taxon>
        <taxon>Agaricales</taxon>
        <taxon>Pleurotineae</taxon>
        <taxon>Pterulaceae</taxon>
        <taxon>Pterulicium</taxon>
    </lineage>
</organism>
<gene>
    <name evidence="1" type="ORF">BDV98DRAFT_594929</name>
</gene>
<dbReference type="EMBL" id="ML178834">
    <property type="protein sequence ID" value="TFK99241.1"/>
    <property type="molecule type" value="Genomic_DNA"/>
</dbReference>
<sequence length="373" mass="41930">MIEEVHSDDKEDQYDFEEVQATGYQITHPAPQMQDDDLMDDYNEFPFLTSEEQKQLFGHGAADSSTNAGSHQFPNSFVVKYPDPLAGGPVPNQSAPTNTFRAYQATLGNPEENIYHPYRSKLDWDLANWANRRNPGSNALLELLAISGVVKKLDISYSSSRKMNKIVDESLPDPATFLREEVSVKGAKSDVYSPPEKHYKDETTSERVYHDTNTATFWWNAQVKLDARGKQGATIAPLIFASDKTQITLFRNKAVYPVYMTTANIPKEIRRGPSSGAWVLNLPFANIHVSITPDFLHQRYQWVFEHIKNWIIEAYGAAETDARCACLPPNRNIRLFLKGVTSLQQITGQEHDQISRSLLGILADLPLPGGESP</sequence>
<dbReference type="Pfam" id="PF18759">
    <property type="entry name" value="Plavaka"/>
    <property type="match status" value="1"/>
</dbReference>
<keyword evidence="2" id="KW-1185">Reference proteome</keyword>
<dbReference type="AlphaFoldDB" id="A0A5C3QBX2"/>
<protein>
    <submittedName>
        <fullName evidence="1">Uncharacterized protein</fullName>
    </submittedName>
</protein>
<dbReference type="Proteomes" id="UP000305067">
    <property type="component" value="Unassembled WGS sequence"/>
</dbReference>
<reference evidence="1 2" key="1">
    <citation type="journal article" date="2019" name="Nat. Ecol. Evol.">
        <title>Megaphylogeny resolves global patterns of mushroom evolution.</title>
        <authorList>
            <person name="Varga T."/>
            <person name="Krizsan K."/>
            <person name="Foldi C."/>
            <person name="Dima B."/>
            <person name="Sanchez-Garcia M."/>
            <person name="Sanchez-Ramirez S."/>
            <person name="Szollosi G.J."/>
            <person name="Szarkandi J.G."/>
            <person name="Papp V."/>
            <person name="Albert L."/>
            <person name="Andreopoulos W."/>
            <person name="Angelini C."/>
            <person name="Antonin V."/>
            <person name="Barry K.W."/>
            <person name="Bougher N.L."/>
            <person name="Buchanan P."/>
            <person name="Buyck B."/>
            <person name="Bense V."/>
            <person name="Catcheside P."/>
            <person name="Chovatia M."/>
            <person name="Cooper J."/>
            <person name="Damon W."/>
            <person name="Desjardin D."/>
            <person name="Finy P."/>
            <person name="Geml J."/>
            <person name="Haridas S."/>
            <person name="Hughes K."/>
            <person name="Justo A."/>
            <person name="Karasinski D."/>
            <person name="Kautmanova I."/>
            <person name="Kiss B."/>
            <person name="Kocsube S."/>
            <person name="Kotiranta H."/>
            <person name="LaButti K.M."/>
            <person name="Lechner B.E."/>
            <person name="Liimatainen K."/>
            <person name="Lipzen A."/>
            <person name="Lukacs Z."/>
            <person name="Mihaltcheva S."/>
            <person name="Morgado L.N."/>
            <person name="Niskanen T."/>
            <person name="Noordeloos M.E."/>
            <person name="Ohm R.A."/>
            <person name="Ortiz-Santana B."/>
            <person name="Ovrebo C."/>
            <person name="Racz N."/>
            <person name="Riley R."/>
            <person name="Savchenko A."/>
            <person name="Shiryaev A."/>
            <person name="Soop K."/>
            <person name="Spirin V."/>
            <person name="Szebenyi C."/>
            <person name="Tomsovsky M."/>
            <person name="Tulloss R.E."/>
            <person name="Uehling J."/>
            <person name="Grigoriev I.V."/>
            <person name="Vagvolgyi C."/>
            <person name="Papp T."/>
            <person name="Martin F.M."/>
            <person name="Miettinen O."/>
            <person name="Hibbett D.S."/>
            <person name="Nagy L.G."/>
        </authorList>
    </citation>
    <scope>NUCLEOTIDE SEQUENCE [LARGE SCALE GENOMIC DNA]</scope>
    <source>
        <strain evidence="1 2">CBS 309.79</strain>
    </source>
</reference>
<name>A0A5C3QBX2_9AGAR</name>
<dbReference type="InterPro" id="IPR041078">
    <property type="entry name" value="Plavaka"/>
</dbReference>